<comment type="caution">
    <text evidence="2">The sequence shown here is derived from an EMBL/GenBank/DDBJ whole genome shotgun (WGS) entry which is preliminary data.</text>
</comment>
<feature type="domain" description="Carbohydrate kinase PfkB" evidence="1">
    <location>
        <begin position="190"/>
        <end position="264"/>
    </location>
</feature>
<dbReference type="STRING" id="2309.CF15_06125"/>
<evidence type="ECO:0000313" key="3">
    <source>
        <dbReference type="Proteomes" id="UP000053352"/>
    </source>
</evidence>
<dbReference type="InterPro" id="IPR011611">
    <property type="entry name" value="PfkB_dom"/>
</dbReference>
<name>A0A0V8RW87_PYROC</name>
<dbReference type="InterPro" id="IPR029056">
    <property type="entry name" value="Ribokinase-like"/>
</dbReference>
<evidence type="ECO:0000259" key="1">
    <source>
        <dbReference type="Pfam" id="PF00294"/>
    </source>
</evidence>
<protein>
    <recommendedName>
        <fullName evidence="1">Carbohydrate kinase PfkB domain-containing protein</fullName>
    </recommendedName>
</protein>
<keyword evidence="3" id="KW-1185">Reference proteome</keyword>
<dbReference type="RefSeq" id="WP_058370999.1">
    <property type="nucleotide sequence ID" value="NZ_LNTB01000001.1"/>
</dbReference>
<sequence>MLVIDVYSSPTLDVIEDRLCRGGPAYYAQLALHAIGAADARVRLALPTCIDAEWYLDADWCPGSVHAEGYECATVFAVKEGHGGRRLRVLREPDPLEPDPRGDAALVSPVLGELEPAEAARLLTHYRLAIVDVQGFGRVNGGGEVEAFSRGVLAFLEQPAEPGGFAAVKLSLEDVAGAAWAAEAVRLHRHAPYSALLVTAGPRGALAVLGDGSALAVRPRRVEAVSTGAGDMLSVLTLYGLWKGWDLEDAVAGAAAAVACILLERSRRGRVEEGACKASFMGRRGVSVEKLPGGCSSADCIVMAFEQG</sequence>
<dbReference type="AlphaFoldDB" id="A0A0V8RW87"/>
<evidence type="ECO:0000313" key="2">
    <source>
        <dbReference type="EMBL" id="KSW12318.1"/>
    </source>
</evidence>
<gene>
    <name evidence="2" type="ORF">CF15_06125</name>
</gene>
<proteinExistence type="predicted"/>
<dbReference type="SUPFAM" id="SSF53613">
    <property type="entry name" value="Ribokinase-like"/>
    <property type="match status" value="1"/>
</dbReference>
<dbReference type="Pfam" id="PF00294">
    <property type="entry name" value="PfkB"/>
    <property type="match status" value="1"/>
</dbReference>
<dbReference type="Proteomes" id="UP000053352">
    <property type="component" value="Unassembled WGS sequence"/>
</dbReference>
<organism evidence="2 3">
    <name type="scientific">Pyrodictium occultum</name>
    <dbReference type="NCBI Taxonomy" id="2309"/>
    <lineage>
        <taxon>Archaea</taxon>
        <taxon>Thermoproteota</taxon>
        <taxon>Thermoprotei</taxon>
        <taxon>Desulfurococcales</taxon>
        <taxon>Pyrodictiaceae</taxon>
        <taxon>Pyrodictium</taxon>
    </lineage>
</organism>
<accession>A0A0V8RW87</accession>
<reference evidence="2 3" key="1">
    <citation type="submission" date="2015-11" db="EMBL/GenBank/DDBJ databases">
        <title>Genome sequence of Pyrodictium occultum PL-19, a marine hyperthermophilic archaeon isolated from Volcano, Italy.</title>
        <authorList>
            <person name="Utturkar S."/>
            <person name="Huber H."/>
            <person name="Leptihn S."/>
            <person name="Brown S."/>
            <person name="Stetter K.O."/>
            <person name="Podar M."/>
        </authorList>
    </citation>
    <scope>NUCLEOTIDE SEQUENCE [LARGE SCALE GENOMIC DNA]</scope>
    <source>
        <strain evidence="2 3">PL-19</strain>
    </source>
</reference>
<dbReference type="OrthoDB" id="383619at2157"/>
<dbReference type="Gene3D" id="3.40.1190.20">
    <property type="match status" value="1"/>
</dbReference>
<dbReference type="EMBL" id="LNTB01000001">
    <property type="protein sequence ID" value="KSW12318.1"/>
    <property type="molecule type" value="Genomic_DNA"/>
</dbReference>